<feature type="compositionally biased region" description="Low complexity" evidence="2">
    <location>
        <begin position="593"/>
        <end position="616"/>
    </location>
</feature>
<feature type="region of interest" description="Disordered" evidence="2">
    <location>
        <begin position="593"/>
        <end position="634"/>
    </location>
</feature>
<protein>
    <recommendedName>
        <fullName evidence="5">F-box domain-containing protein</fullName>
    </recommendedName>
</protein>
<accession>A0A7S3NJ27</accession>
<reference evidence="4" key="1">
    <citation type="submission" date="2021-01" db="EMBL/GenBank/DDBJ databases">
        <authorList>
            <person name="Corre E."/>
            <person name="Pelletier E."/>
            <person name="Niang G."/>
            <person name="Scheremetjew M."/>
            <person name="Finn R."/>
            <person name="Kale V."/>
            <person name="Holt S."/>
            <person name="Cochrane G."/>
            <person name="Meng A."/>
            <person name="Brown T."/>
            <person name="Cohen L."/>
        </authorList>
    </citation>
    <scope>NUCLEOTIDE SEQUENCE</scope>
    <source>
        <strain evidence="4">CCMP1510</strain>
    </source>
</reference>
<sequence length="634" mass="69729">MEFVGSYSIAIVVIMLTTLLLRKLLQLSGRVLKNEVQVVQQKEEECKVYESDLDNHSNEEPNLMAPSAVYLNESLNAYEGLQTSEAWSETEEPRTDLLRRGSPLYGVSRYPPSFLRFSKRLRERNMCAAAFAAGFEVKYWEAPTRDGGVSCRRFFCQNYQRHEKITLDAAHPQLQDATDGSNMIDGVRLKVAAGPRIRYLEAATLDRTVSPEQLAAALRSCTNLISCCLTECRIDSAVLSALPRSTLRSLRLSMCTGMTDASLAAALRGATALRYLDIEASGEQQPTLPGPASAQLLRFSKLIVLRLSDRGCGSAGFVDHRCLGHLALRPTLDNQHNSGITTSLTTLHIEHRFRERTPPAPLSLVQAIARCNRLSDVDGFRLPSTIPSANVAARINRLLVSPSDLRRLADTSSSVHRSWMHLRELLIVATKDSKNSLGALDARLIALFKALGVHLTSFVVRVHCQAGQLSDIFPQLPNLRHCSLANALGPGEFFEPKAKSTKNSKASDLHDLHGHHDADLRFLSRHCPQLRVLDLSNTNGAYATFSEIALENLVDRLQHLTDIYLYECGSKFNYRSIPTKGGRVAVHYASFSPASPTTSATSHNSNSTTSTNGGSADAHSAALSQPVRSNSNKR</sequence>
<dbReference type="InterPro" id="IPR032675">
    <property type="entry name" value="LRR_dom_sf"/>
</dbReference>
<evidence type="ECO:0000313" key="4">
    <source>
        <dbReference type="EMBL" id="CAE0364230.1"/>
    </source>
</evidence>
<dbReference type="Gene3D" id="3.80.10.10">
    <property type="entry name" value="Ribonuclease Inhibitor"/>
    <property type="match status" value="2"/>
</dbReference>
<keyword evidence="3" id="KW-1133">Transmembrane helix</keyword>
<dbReference type="EMBL" id="HBIJ01007069">
    <property type="protein sequence ID" value="CAE0364230.1"/>
    <property type="molecule type" value="Transcribed_RNA"/>
</dbReference>
<evidence type="ECO:0000256" key="1">
    <source>
        <dbReference type="SAM" id="Coils"/>
    </source>
</evidence>
<keyword evidence="3" id="KW-0472">Membrane</keyword>
<dbReference type="SUPFAM" id="SSF52047">
    <property type="entry name" value="RNI-like"/>
    <property type="match status" value="1"/>
</dbReference>
<feature type="compositionally biased region" description="Polar residues" evidence="2">
    <location>
        <begin position="622"/>
        <end position="634"/>
    </location>
</feature>
<evidence type="ECO:0008006" key="5">
    <source>
        <dbReference type="Google" id="ProtNLM"/>
    </source>
</evidence>
<dbReference type="GO" id="GO:0019005">
    <property type="term" value="C:SCF ubiquitin ligase complex"/>
    <property type="evidence" value="ECO:0007669"/>
    <property type="project" value="TreeGrafter"/>
</dbReference>
<proteinExistence type="predicted"/>
<evidence type="ECO:0000256" key="3">
    <source>
        <dbReference type="SAM" id="Phobius"/>
    </source>
</evidence>
<organism evidence="4">
    <name type="scientific">Aureoumbra lagunensis</name>
    <dbReference type="NCBI Taxonomy" id="44058"/>
    <lineage>
        <taxon>Eukaryota</taxon>
        <taxon>Sar</taxon>
        <taxon>Stramenopiles</taxon>
        <taxon>Ochrophyta</taxon>
        <taxon>Pelagophyceae</taxon>
        <taxon>Pelagomonadales</taxon>
        <taxon>Aureoumbra</taxon>
    </lineage>
</organism>
<feature type="coiled-coil region" evidence="1">
    <location>
        <begin position="32"/>
        <end position="59"/>
    </location>
</feature>
<feature type="transmembrane region" description="Helical" evidence="3">
    <location>
        <begin position="6"/>
        <end position="25"/>
    </location>
</feature>
<dbReference type="AlphaFoldDB" id="A0A7S3NJ27"/>
<keyword evidence="3" id="KW-0812">Transmembrane</keyword>
<dbReference type="PANTHER" id="PTHR13318">
    <property type="entry name" value="PARTNER OF PAIRED, ISOFORM B-RELATED"/>
    <property type="match status" value="1"/>
</dbReference>
<name>A0A7S3NJ27_9STRA</name>
<dbReference type="GO" id="GO:0031146">
    <property type="term" value="P:SCF-dependent proteasomal ubiquitin-dependent protein catabolic process"/>
    <property type="evidence" value="ECO:0007669"/>
    <property type="project" value="TreeGrafter"/>
</dbReference>
<evidence type="ECO:0000256" key="2">
    <source>
        <dbReference type="SAM" id="MobiDB-lite"/>
    </source>
</evidence>
<gene>
    <name evidence="4" type="ORF">ALAG00032_LOCUS4971</name>
</gene>
<keyword evidence="1" id="KW-0175">Coiled coil</keyword>